<keyword evidence="1" id="KW-0472">Membrane</keyword>
<dbReference type="Pfam" id="PF16074">
    <property type="entry name" value="PilW"/>
    <property type="match status" value="1"/>
</dbReference>
<protein>
    <submittedName>
        <fullName evidence="2">Type IV pilus assembly protein PilW</fullName>
    </submittedName>
</protein>
<feature type="transmembrane region" description="Helical" evidence="1">
    <location>
        <begin position="12"/>
        <end position="38"/>
    </location>
</feature>
<keyword evidence="1" id="KW-0812">Transmembrane</keyword>
<comment type="caution">
    <text evidence="2">The sequence shown here is derived from an EMBL/GenBank/DDBJ whole genome shotgun (WGS) entry which is preliminary data.</text>
</comment>
<keyword evidence="1" id="KW-1133">Transmembrane helix</keyword>
<dbReference type="InterPro" id="IPR012902">
    <property type="entry name" value="N_methyl_site"/>
</dbReference>
<reference evidence="2 3" key="1">
    <citation type="submission" date="2024-06" db="EMBL/GenBank/DDBJ databases">
        <title>Sorghum-associated microbial communities from plants grown in Nebraska, USA.</title>
        <authorList>
            <person name="Schachtman D."/>
        </authorList>
    </citation>
    <scope>NUCLEOTIDE SEQUENCE [LARGE SCALE GENOMIC DNA]</scope>
    <source>
        <strain evidence="2 3">1073</strain>
    </source>
</reference>
<name>A0ABV2K158_9GAMM</name>
<dbReference type="NCBIfam" id="TIGR02532">
    <property type="entry name" value="IV_pilin_GFxxxE"/>
    <property type="match status" value="1"/>
</dbReference>
<evidence type="ECO:0000313" key="3">
    <source>
        <dbReference type="Proteomes" id="UP001549184"/>
    </source>
</evidence>
<accession>A0ABV2K158</accession>
<dbReference type="RefSeq" id="WP_354016144.1">
    <property type="nucleotide sequence ID" value="NZ_JBEPMU010000010.1"/>
</dbReference>
<keyword evidence="3" id="KW-1185">Reference proteome</keyword>
<proteinExistence type="predicted"/>
<sequence>MKPDLAKARQAGFGLIELMLAMMLGLIVSAGAIVIFVAQRQVYSNASSQALIQNADNALSAIITPVIRGAGFLGCGALGGTSATAYVANPRTPLTYDTSSAVQGYEASIVPPQIITGANNDTTASHWTPSLDASFASSGVSQGSDVLVLIGAQSDASPVGVTAFNTGSLSVNDISTLPAAPQMIAVSDCSKNAIFMATAINSGSNTVSFTTGPNGALIFASGSQLVPIQQTALFIAKGDGSQNALWQGIMTGNPSSASWDMAEVIPGVSNMQVRYGIGNAGQATRYVNASQVPSLGGWGAVTSIKLGFLIEGNLGSAQIPNGPMNYTLFDKTFSVPADSRLRHTFFMTVNTRNTTL</sequence>
<gene>
    <name evidence="2" type="ORF">ABIC75_004564</name>
</gene>
<organism evidence="2 3">
    <name type="scientific">Dyella japonica</name>
    <dbReference type="NCBI Taxonomy" id="231455"/>
    <lineage>
        <taxon>Bacteria</taxon>
        <taxon>Pseudomonadati</taxon>
        <taxon>Pseudomonadota</taxon>
        <taxon>Gammaproteobacteria</taxon>
        <taxon>Lysobacterales</taxon>
        <taxon>Rhodanobacteraceae</taxon>
        <taxon>Dyella</taxon>
    </lineage>
</organism>
<evidence type="ECO:0000313" key="2">
    <source>
        <dbReference type="EMBL" id="MET3654816.1"/>
    </source>
</evidence>
<dbReference type="Pfam" id="PF07963">
    <property type="entry name" value="N_methyl"/>
    <property type="match status" value="1"/>
</dbReference>
<evidence type="ECO:0000256" key="1">
    <source>
        <dbReference type="SAM" id="Phobius"/>
    </source>
</evidence>
<dbReference type="Proteomes" id="UP001549184">
    <property type="component" value="Unassembled WGS sequence"/>
</dbReference>
<dbReference type="InterPro" id="IPR032092">
    <property type="entry name" value="PilW"/>
</dbReference>
<dbReference type="EMBL" id="JBEPMU010000010">
    <property type="protein sequence ID" value="MET3654816.1"/>
    <property type="molecule type" value="Genomic_DNA"/>
</dbReference>